<keyword evidence="1" id="KW-0176">Collagen</keyword>
<proteinExistence type="predicted"/>
<keyword evidence="2" id="KW-1185">Reference proteome</keyword>
<name>A0ACB8F116_9SAUR</name>
<dbReference type="EMBL" id="CM037625">
    <property type="protein sequence ID" value="KAH7998663.1"/>
    <property type="molecule type" value="Genomic_DNA"/>
</dbReference>
<gene>
    <name evidence="1" type="primary">COL5A1_3</name>
    <name evidence="1" type="ORF">K3G42_018805</name>
</gene>
<accession>A0ACB8F116</accession>
<organism evidence="1 2">
    <name type="scientific">Sphaerodactylus townsendi</name>
    <dbReference type="NCBI Taxonomy" id="933632"/>
    <lineage>
        <taxon>Eukaryota</taxon>
        <taxon>Metazoa</taxon>
        <taxon>Chordata</taxon>
        <taxon>Craniata</taxon>
        <taxon>Vertebrata</taxon>
        <taxon>Euteleostomi</taxon>
        <taxon>Lepidosauria</taxon>
        <taxon>Squamata</taxon>
        <taxon>Bifurcata</taxon>
        <taxon>Gekkota</taxon>
        <taxon>Sphaerodactylidae</taxon>
        <taxon>Sphaerodactylus</taxon>
    </lineage>
</organism>
<sequence length="73" mass="8225">MTIIMQQGINAGDIQQLLVVDDHRAAADYCEHYSPDCDTPVPEEPQSQDPNPDDYPDNKRLTSISRRVSSRLP</sequence>
<evidence type="ECO:0000313" key="2">
    <source>
        <dbReference type="Proteomes" id="UP000827872"/>
    </source>
</evidence>
<evidence type="ECO:0000313" key="1">
    <source>
        <dbReference type="EMBL" id="KAH7998663.1"/>
    </source>
</evidence>
<comment type="caution">
    <text evidence="1">The sequence shown here is derived from an EMBL/GenBank/DDBJ whole genome shotgun (WGS) entry which is preliminary data.</text>
</comment>
<reference evidence="1" key="1">
    <citation type="submission" date="2021-08" db="EMBL/GenBank/DDBJ databases">
        <title>The first chromosome-level gecko genome reveals the dynamic sex chromosomes of Neotropical dwarf geckos (Sphaerodactylidae: Sphaerodactylus).</title>
        <authorList>
            <person name="Pinto B.J."/>
            <person name="Keating S.E."/>
            <person name="Gamble T."/>
        </authorList>
    </citation>
    <scope>NUCLEOTIDE SEQUENCE</scope>
    <source>
        <strain evidence="1">TG3544</strain>
    </source>
</reference>
<protein>
    <submittedName>
        <fullName evidence="1">Collagen alpha-1(V) chain</fullName>
    </submittedName>
</protein>
<dbReference type="Proteomes" id="UP000827872">
    <property type="component" value="Linkage Group LG12"/>
</dbReference>